<dbReference type="GO" id="GO:0010181">
    <property type="term" value="F:FMN binding"/>
    <property type="evidence" value="ECO:0007669"/>
    <property type="project" value="InterPro"/>
</dbReference>
<evidence type="ECO:0000313" key="3">
    <source>
        <dbReference type="EMBL" id="SPD74007.1"/>
    </source>
</evidence>
<dbReference type="Pfam" id="PF03358">
    <property type="entry name" value="FMN_red"/>
    <property type="match status" value="1"/>
</dbReference>
<dbReference type="InterPro" id="IPR005025">
    <property type="entry name" value="FMN_Rdtase-like_dom"/>
</dbReference>
<dbReference type="AlphaFoldDB" id="A0A445MWZ1"/>
<accession>A0A445MWZ1</accession>
<protein>
    <submittedName>
        <fullName evidence="3">Flavodoxin/nitric oxide synthase</fullName>
    </submittedName>
</protein>
<dbReference type="Gene3D" id="3.40.50.360">
    <property type="match status" value="1"/>
</dbReference>
<dbReference type="PROSITE" id="PS50902">
    <property type="entry name" value="FLAVODOXIN_LIKE"/>
    <property type="match status" value="1"/>
</dbReference>
<dbReference type="SUPFAM" id="SSF52218">
    <property type="entry name" value="Flavoproteins"/>
    <property type="match status" value="1"/>
</dbReference>
<dbReference type="GO" id="GO:0003955">
    <property type="term" value="F:NAD(P)H dehydrogenase (quinone) activity"/>
    <property type="evidence" value="ECO:0007669"/>
    <property type="project" value="TreeGrafter"/>
</dbReference>
<dbReference type="EMBL" id="OJIN01000117">
    <property type="protein sequence ID" value="SPD74007.1"/>
    <property type="molecule type" value="Genomic_DNA"/>
</dbReference>
<dbReference type="PANTHER" id="PTHR30546:SF23">
    <property type="entry name" value="FLAVOPROTEIN-LIKE PROTEIN YCP4-RELATED"/>
    <property type="match status" value="1"/>
</dbReference>
<sequence length="160" mass="16883">MQVLVLYYSKSGNTRRLAEAIAGGVDKVKGVEAVLKRTDEVTQDDFLACDGIIAGSPVYFGLMAADLKKVFDQFVPVRKKMEGKVGAAFSTSGDVTGGKETTMMSIIQALLIYGMVIVGDPMSATGHYGTACVGVPDSSAEQNGAKLGKRVAEITKKLRG</sequence>
<dbReference type="GO" id="GO:0009055">
    <property type="term" value="F:electron transfer activity"/>
    <property type="evidence" value="ECO:0007669"/>
    <property type="project" value="InterPro"/>
</dbReference>
<dbReference type="InterPro" id="IPR029039">
    <property type="entry name" value="Flavoprotein-like_sf"/>
</dbReference>
<dbReference type="PROSITE" id="PS00201">
    <property type="entry name" value="FLAVODOXIN"/>
    <property type="match status" value="1"/>
</dbReference>
<name>A0A445MWZ1_9BACT</name>
<evidence type="ECO:0000259" key="2">
    <source>
        <dbReference type="PROSITE" id="PS50902"/>
    </source>
</evidence>
<dbReference type="PANTHER" id="PTHR30546">
    <property type="entry name" value="FLAVODOXIN-RELATED PROTEIN WRBA-RELATED"/>
    <property type="match status" value="1"/>
</dbReference>
<dbReference type="InterPro" id="IPR008254">
    <property type="entry name" value="Flavodoxin/NO_synth"/>
</dbReference>
<dbReference type="InterPro" id="IPR001226">
    <property type="entry name" value="Flavodoxin_CS"/>
</dbReference>
<comment type="cofactor">
    <cofactor evidence="1">
        <name>FMN</name>
        <dbReference type="ChEBI" id="CHEBI:58210"/>
    </cofactor>
</comment>
<reference evidence="3" key="1">
    <citation type="submission" date="2018-01" db="EMBL/GenBank/DDBJ databases">
        <authorList>
            <person name="Regsiter A."/>
            <person name="William W."/>
        </authorList>
    </citation>
    <scope>NUCLEOTIDE SEQUENCE</scope>
    <source>
        <strain evidence="3">TRIP AH-1</strain>
    </source>
</reference>
<evidence type="ECO:0000256" key="1">
    <source>
        <dbReference type="ARBA" id="ARBA00001917"/>
    </source>
</evidence>
<feature type="domain" description="Flavodoxin-like" evidence="2">
    <location>
        <begin position="3"/>
        <end position="152"/>
    </location>
</feature>
<gene>
    <name evidence="3" type="ORF">PITCH_A2030151</name>
</gene>
<proteinExistence type="predicted"/>
<organism evidence="3">
    <name type="scientific">uncultured Desulfobacterium sp</name>
    <dbReference type="NCBI Taxonomy" id="201089"/>
    <lineage>
        <taxon>Bacteria</taxon>
        <taxon>Pseudomonadati</taxon>
        <taxon>Thermodesulfobacteriota</taxon>
        <taxon>Desulfobacteria</taxon>
        <taxon>Desulfobacterales</taxon>
        <taxon>Desulfobacteriaceae</taxon>
        <taxon>Desulfobacterium</taxon>
        <taxon>environmental samples</taxon>
    </lineage>
</organism>
<dbReference type="GO" id="GO:0016020">
    <property type="term" value="C:membrane"/>
    <property type="evidence" value="ECO:0007669"/>
    <property type="project" value="TreeGrafter"/>
</dbReference>